<organism evidence="6 7">
    <name type="scientific">Apilactobacillus ozensis DSM 23829 = JCM 17196</name>
    <dbReference type="NCBI Taxonomy" id="1423781"/>
    <lineage>
        <taxon>Bacteria</taxon>
        <taxon>Bacillati</taxon>
        <taxon>Bacillota</taxon>
        <taxon>Bacilli</taxon>
        <taxon>Lactobacillales</taxon>
        <taxon>Lactobacillaceae</taxon>
        <taxon>Apilactobacillus</taxon>
    </lineage>
</organism>
<dbReference type="Proteomes" id="UP000052012">
    <property type="component" value="Unassembled WGS sequence"/>
</dbReference>
<dbReference type="PANTHER" id="PTHR43110">
    <property type="entry name" value="THIOL PEROXIDASE"/>
    <property type="match status" value="1"/>
</dbReference>
<dbReference type="Gene3D" id="3.40.30.10">
    <property type="entry name" value="Glutaredoxin"/>
    <property type="match status" value="1"/>
</dbReference>
<evidence type="ECO:0000259" key="5">
    <source>
        <dbReference type="PROSITE" id="PS51352"/>
    </source>
</evidence>
<reference evidence="6 7" key="1">
    <citation type="journal article" date="2015" name="Genome Announc.">
        <title>Expanding the biotechnology potential of lactobacilli through comparative genomics of 213 strains and associated genera.</title>
        <authorList>
            <person name="Sun Z."/>
            <person name="Harris H.M."/>
            <person name="McCann A."/>
            <person name="Guo C."/>
            <person name="Argimon S."/>
            <person name="Zhang W."/>
            <person name="Yang X."/>
            <person name="Jeffery I.B."/>
            <person name="Cooney J.C."/>
            <person name="Kagawa T.F."/>
            <person name="Liu W."/>
            <person name="Song Y."/>
            <person name="Salvetti E."/>
            <person name="Wrobel A."/>
            <person name="Rasinkangas P."/>
            <person name="Parkhill J."/>
            <person name="Rea M.C."/>
            <person name="O'Sullivan O."/>
            <person name="Ritari J."/>
            <person name="Douillard F.P."/>
            <person name="Paul Ross R."/>
            <person name="Yang R."/>
            <person name="Briner A.E."/>
            <person name="Felis G.E."/>
            <person name="de Vos W.M."/>
            <person name="Barrangou R."/>
            <person name="Klaenhammer T.R."/>
            <person name="Caufield P.W."/>
            <person name="Cui Y."/>
            <person name="Zhang H."/>
            <person name="O'Toole P.W."/>
        </authorList>
    </citation>
    <scope>NUCLEOTIDE SEQUENCE [LARGE SCALE GENOMIC DNA]</scope>
    <source>
        <strain evidence="6 7">DSM 23829</strain>
    </source>
</reference>
<dbReference type="OrthoDB" id="9781543at2"/>
<dbReference type="PATRIC" id="fig|1423781.4.peg.1044"/>
<dbReference type="Pfam" id="PF08534">
    <property type="entry name" value="Redoxin"/>
    <property type="match status" value="1"/>
</dbReference>
<keyword evidence="7" id="KW-1185">Reference proteome</keyword>
<accession>A0A0R2APW5</accession>
<gene>
    <name evidence="6" type="ORF">FD06_GL001007</name>
</gene>
<name>A0A0R2APW5_9LACO</name>
<dbReference type="InterPro" id="IPR013766">
    <property type="entry name" value="Thioredoxin_domain"/>
</dbReference>
<evidence type="ECO:0000256" key="1">
    <source>
        <dbReference type="ARBA" id="ARBA00022559"/>
    </source>
</evidence>
<dbReference type="CDD" id="cd03014">
    <property type="entry name" value="PRX_Atyp2cys"/>
    <property type="match status" value="1"/>
</dbReference>
<feature type="domain" description="Thioredoxin" evidence="5">
    <location>
        <begin position="17"/>
        <end position="164"/>
    </location>
</feature>
<dbReference type="RefSeq" id="WP_054658229.1">
    <property type="nucleotide sequence ID" value="NZ_AYYQ01000018.1"/>
</dbReference>
<keyword evidence="2" id="KW-0049">Antioxidant</keyword>
<dbReference type="PANTHER" id="PTHR43110:SF1">
    <property type="entry name" value="THIOL PEROXIDASE"/>
    <property type="match status" value="1"/>
</dbReference>
<dbReference type="InterPro" id="IPR013740">
    <property type="entry name" value="Redoxin"/>
</dbReference>
<evidence type="ECO:0000313" key="7">
    <source>
        <dbReference type="Proteomes" id="UP000052012"/>
    </source>
</evidence>
<dbReference type="InterPro" id="IPR036249">
    <property type="entry name" value="Thioredoxin-like_sf"/>
</dbReference>
<proteinExistence type="predicted"/>
<dbReference type="InterPro" id="IPR050455">
    <property type="entry name" value="Tpx_Peroxidase_subfamily"/>
</dbReference>
<dbReference type="PROSITE" id="PS51352">
    <property type="entry name" value="THIOREDOXIN_2"/>
    <property type="match status" value="1"/>
</dbReference>
<keyword evidence="1" id="KW-0575">Peroxidase</keyword>
<dbReference type="SUPFAM" id="SSF52833">
    <property type="entry name" value="Thioredoxin-like"/>
    <property type="match status" value="1"/>
</dbReference>
<evidence type="ECO:0000256" key="3">
    <source>
        <dbReference type="ARBA" id="ARBA00023157"/>
    </source>
</evidence>
<dbReference type="EMBL" id="AYYQ01000018">
    <property type="protein sequence ID" value="KRM68687.1"/>
    <property type="molecule type" value="Genomic_DNA"/>
</dbReference>
<dbReference type="GO" id="GO:0008379">
    <property type="term" value="F:thioredoxin peroxidase activity"/>
    <property type="evidence" value="ECO:0007669"/>
    <property type="project" value="InterPro"/>
</dbReference>
<dbReference type="InterPro" id="IPR002065">
    <property type="entry name" value="TPX"/>
</dbReference>
<keyword evidence="1" id="KW-0560">Oxidoreductase</keyword>
<sequence>MEVLFQGKPQKTVGDLPAVGDNLPKFKVKNKDNQIVKTANIIGKPTVISVVPDIDSGICSIETKKFNQQADKFKNVKFITISNNTIEQQTKWCAAKGVSNLELLSDVESSFGYETGTYLENMGVLARVIFAIDSDGEIIYRQIVPEIASEPNYDEVLSFLEKLN</sequence>
<keyword evidence="4" id="KW-0676">Redox-active center</keyword>
<comment type="caution">
    <text evidence="6">The sequence shown here is derived from an EMBL/GenBank/DDBJ whole genome shotgun (WGS) entry which is preliminary data.</text>
</comment>
<protein>
    <submittedName>
        <fullName evidence="6">Redoxin family protein</fullName>
    </submittedName>
</protein>
<evidence type="ECO:0000256" key="4">
    <source>
        <dbReference type="ARBA" id="ARBA00023284"/>
    </source>
</evidence>
<dbReference type="NCBIfam" id="NF001808">
    <property type="entry name" value="PRK00522.1"/>
    <property type="match status" value="1"/>
</dbReference>
<keyword evidence="3" id="KW-1015">Disulfide bond</keyword>
<dbReference type="AlphaFoldDB" id="A0A0R2APW5"/>
<evidence type="ECO:0000313" key="6">
    <source>
        <dbReference type="EMBL" id="KRM68687.1"/>
    </source>
</evidence>
<evidence type="ECO:0000256" key="2">
    <source>
        <dbReference type="ARBA" id="ARBA00022862"/>
    </source>
</evidence>
<dbReference type="STRING" id="1423781.FD06_GL001007"/>